<evidence type="ECO:0000313" key="1">
    <source>
        <dbReference type="EMBL" id="GAG74414.1"/>
    </source>
</evidence>
<dbReference type="AlphaFoldDB" id="X0ZXZ2"/>
<dbReference type="EMBL" id="BART01002012">
    <property type="protein sequence ID" value="GAG74414.1"/>
    <property type="molecule type" value="Genomic_DNA"/>
</dbReference>
<name>X0ZXZ2_9ZZZZ</name>
<accession>X0ZXZ2</accession>
<proteinExistence type="predicted"/>
<organism evidence="1">
    <name type="scientific">marine sediment metagenome</name>
    <dbReference type="NCBI Taxonomy" id="412755"/>
    <lineage>
        <taxon>unclassified sequences</taxon>
        <taxon>metagenomes</taxon>
        <taxon>ecological metagenomes</taxon>
    </lineage>
</organism>
<sequence length="97" mass="11384">MATKDIAWKEVKKALRKPESPEARKQAAEAFRKYEKNTKGSTPILVSLHIEGFSHQIPLGQIPDEMERNPQFYELMQRIAAQDDKEEPEEKEEEEEW</sequence>
<comment type="caution">
    <text evidence="1">The sequence shown here is derived from an EMBL/GenBank/DDBJ whole genome shotgun (WGS) entry which is preliminary data.</text>
</comment>
<reference evidence="1" key="1">
    <citation type="journal article" date="2014" name="Front. Microbiol.">
        <title>High frequency of phylogenetically diverse reductive dehalogenase-homologous genes in deep subseafloor sedimentary metagenomes.</title>
        <authorList>
            <person name="Kawai M."/>
            <person name="Futagami T."/>
            <person name="Toyoda A."/>
            <person name="Takaki Y."/>
            <person name="Nishi S."/>
            <person name="Hori S."/>
            <person name="Arai W."/>
            <person name="Tsubouchi T."/>
            <person name="Morono Y."/>
            <person name="Uchiyama I."/>
            <person name="Ito T."/>
            <person name="Fujiyama A."/>
            <person name="Inagaki F."/>
            <person name="Takami H."/>
        </authorList>
    </citation>
    <scope>NUCLEOTIDE SEQUENCE</scope>
    <source>
        <strain evidence="1">Expedition CK06-06</strain>
    </source>
</reference>
<protein>
    <submittedName>
        <fullName evidence="1">Uncharacterized protein</fullName>
    </submittedName>
</protein>
<gene>
    <name evidence="1" type="ORF">S01H4_06498</name>
</gene>